<dbReference type="Gene3D" id="3.30.70.250">
    <property type="entry name" value="Malonyl-CoA ACP transacylase, ACP-binding"/>
    <property type="match status" value="1"/>
</dbReference>
<keyword evidence="3" id="KW-0012">Acyltransferase</keyword>
<name>A0ABT5UFN2_9GAMM</name>
<dbReference type="Proteomes" id="UP001528823">
    <property type="component" value="Unassembled WGS sequence"/>
</dbReference>
<evidence type="ECO:0000256" key="3">
    <source>
        <dbReference type="ARBA" id="ARBA00023315"/>
    </source>
</evidence>
<keyword evidence="2" id="KW-0808">Transferase</keyword>
<protein>
    <recommendedName>
        <fullName evidence="1">[acyl-carrier-protein] S-malonyltransferase</fullName>
        <ecNumber evidence="1">2.3.1.39</ecNumber>
    </recommendedName>
</protein>
<gene>
    <name evidence="5" type="ORF">ORQ98_24820</name>
</gene>
<evidence type="ECO:0000313" key="5">
    <source>
        <dbReference type="EMBL" id="MDE1465191.1"/>
    </source>
</evidence>
<reference evidence="5 6" key="1">
    <citation type="submission" date="2022-11" db="EMBL/GenBank/DDBJ databases">
        <title>Spartinivicinus poritis sp. nov., isolated from scleractinian coral Porites lutea.</title>
        <authorList>
            <person name="Zhang G."/>
            <person name="Cai L."/>
            <person name="Wei Q."/>
        </authorList>
    </citation>
    <scope>NUCLEOTIDE SEQUENCE [LARGE SCALE GENOMIC DNA]</scope>
    <source>
        <strain evidence="5 6">A2-2</strain>
    </source>
</reference>
<dbReference type="PANTHER" id="PTHR42681:SF1">
    <property type="entry name" value="MALONYL-COA-ACYL CARRIER PROTEIN TRANSACYLASE, MITOCHONDRIAL"/>
    <property type="match status" value="1"/>
</dbReference>
<dbReference type="Gene3D" id="3.40.366.10">
    <property type="entry name" value="Malonyl-Coenzyme A Acyl Carrier Protein, domain 2"/>
    <property type="match status" value="1"/>
</dbReference>
<proteinExistence type="predicted"/>
<evidence type="ECO:0000256" key="4">
    <source>
        <dbReference type="ARBA" id="ARBA00048462"/>
    </source>
</evidence>
<dbReference type="PANTHER" id="PTHR42681">
    <property type="entry name" value="MALONYL-COA-ACYL CARRIER PROTEIN TRANSACYLASE, MITOCHONDRIAL"/>
    <property type="match status" value="1"/>
</dbReference>
<keyword evidence="6" id="KW-1185">Reference proteome</keyword>
<evidence type="ECO:0000313" key="6">
    <source>
        <dbReference type="Proteomes" id="UP001528823"/>
    </source>
</evidence>
<dbReference type="InterPro" id="IPR050858">
    <property type="entry name" value="Mal-CoA-ACP_Trans/PKS_FabD"/>
</dbReference>
<evidence type="ECO:0000256" key="1">
    <source>
        <dbReference type="ARBA" id="ARBA00013258"/>
    </source>
</evidence>
<sequence>MMKTKQRALVVCPGRGTYNKTELGYLQRYHHQQQSWITQADNYRSAQQQITLTELDSAEQYSLKQHSAGDNASSLIYACAYCDFLAIDQDEFEIVAVTGNSMGWYISLAVAAAMESMDALTLINTMGNIMHQSLMGGQVIYPLVDANWQLIEGRRAHLLEMMTAINQQTDCELYISIELGGMLVFGGNELALKQLTEVLPPEQERFPMRLFNHAAFHTPLQQGVSSQAKQLLAQDLFQQPKIPLVDGQGKLWSPYSTDPALLWDYTLGHQVIGTYDFTKAIQVGVKEFAPDKLIILGPGTTLGGAVAQSLITINWLGWQAKEDFIERQKTDPFIISMGLAEQRSLIAPA</sequence>
<dbReference type="EMBL" id="JAPMOU010000054">
    <property type="protein sequence ID" value="MDE1465191.1"/>
    <property type="molecule type" value="Genomic_DNA"/>
</dbReference>
<evidence type="ECO:0000256" key="2">
    <source>
        <dbReference type="ARBA" id="ARBA00022679"/>
    </source>
</evidence>
<dbReference type="InterPro" id="IPR001227">
    <property type="entry name" value="Ac_transferase_dom_sf"/>
</dbReference>
<dbReference type="InterPro" id="IPR016035">
    <property type="entry name" value="Acyl_Trfase/lysoPLipase"/>
</dbReference>
<dbReference type="SUPFAM" id="SSF52151">
    <property type="entry name" value="FabD/lysophospholipase-like"/>
    <property type="match status" value="1"/>
</dbReference>
<comment type="caution">
    <text evidence="5">The sequence shown here is derived from an EMBL/GenBank/DDBJ whole genome shotgun (WGS) entry which is preliminary data.</text>
</comment>
<comment type="catalytic activity">
    <reaction evidence="4">
        <text>holo-[ACP] + malonyl-CoA = malonyl-[ACP] + CoA</text>
        <dbReference type="Rhea" id="RHEA:41792"/>
        <dbReference type="Rhea" id="RHEA-COMP:9623"/>
        <dbReference type="Rhea" id="RHEA-COMP:9685"/>
        <dbReference type="ChEBI" id="CHEBI:57287"/>
        <dbReference type="ChEBI" id="CHEBI:57384"/>
        <dbReference type="ChEBI" id="CHEBI:64479"/>
        <dbReference type="ChEBI" id="CHEBI:78449"/>
        <dbReference type="EC" id="2.3.1.39"/>
    </reaction>
</comment>
<dbReference type="RefSeq" id="WP_274691502.1">
    <property type="nucleotide sequence ID" value="NZ_JAPMOU010000054.1"/>
</dbReference>
<accession>A0ABT5UFN2</accession>
<organism evidence="5 6">
    <name type="scientific">Spartinivicinus poritis</name>
    <dbReference type="NCBI Taxonomy" id="2994640"/>
    <lineage>
        <taxon>Bacteria</taxon>
        <taxon>Pseudomonadati</taxon>
        <taxon>Pseudomonadota</taxon>
        <taxon>Gammaproteobacteria</taxon>
        <taxon>Oceanospirillales</taxon>
        <taxon>Zooshikellaceae</taxon>
        <taxon>Spartinivicinus</taxon>
    </lineage>
</organism>
<dbReference type="EC" id="2.3.1.39" evidence="1"/>